<organism evidence="1 2">
    <name type="scientific">Helianthus annuus</name>
    <name type="common">Common sunflower</name>
    <dbReference type="NCBI Taxonomy" id="4232"/>
    <lineage>
        <taxon>Eukaryota</taxon>
        <taxon>Viridiplantae</taxon>
        <taxon>Streptophyta</taxon>
        <taxon>Embryophyta</taxon>
        <taxon>Tracheophyta</taxon>
        <taxon>Spermatophyta</taxon>
        <taxon>Magnoliopsida</taxon>
        <taxon>eudicotyledons</taxon>
        <taxon>Gunneridae</taxon>
        <taxon>Pentapetalae</taxon>
        <taxon>asterids</taxon>
        <taxon>campanulids</taxon>
        <taxon>Asterales</taxon>
        <taxon>Asteraceae</taxon>
        <taxon>Asteroideae</taxon>
        <taxon>Heliantheae alliance</taxon>
        <taxon>Heliantheae</taxon>
        <taxon>Helianthus</taxon>
    </lineage>
</organism>
<dbReference type="Gramene" id="mRNA:HanXRQr2_Chr15g0688711">
    <property type="protein sequence ID" value="mRNA:HanXRQr2_Chr15g0688711"/>
    <property type="gene ID" value="HanXRQr2_Chr15g0688711"/>
</dbReference>
<dbReference type="Proteomes" id="UP000215914">
    <property type="component" value="Unassembled WGS sequence"/>
</dbReference>
<accession>A0A9K3H456</accession>
<gene>
    <name evidence="1" type="ORF">HanXRQr2_Chr15g0688711</name>
</gene>
<proteinExistence type="predicted"/>
<evidence type="ECO:0000313" key="1">
    <source>
        <dbReference type="EMBL" id="KAF5764154.1"/>
    </source>
</evidence>
<dbReference type="AlphaFoldDB" id="A0A9K3H456"/>
<comment type="caution">
    <text evidence="1">The sequence shown here is derived from an EMBL/GenBank/DDBJ whole genome shotgun (WGS) entry which is preliminary data.</text>
</comment>
<protein>
    <submittedName>
        <fullName evidence="1">Uncharacterized protein</fullName>
    </submittedName>
</protein>
<reference evidence="1" key="2">
    <citation type="submission" date="2020-06" db="EMBL/GenBank/DDBJ databases">
        <title>Helianthus annuus Genome sequencing and assembly Release 2.</title>
        <authorList>
            <person name="Gouzy J."/>
            <person name="Langlade N."/>
            <person name="Munos S."/>
        </authorList>
    </citation>
    <scope>NUCLEOTIDE SEQUENCE</scope>
    <source>
        <tissue evidence="1">Leaves</tissue>
    </source>
</reference>
<name>A0A9K3H456_HELAN</name>
<dbReference type="EMBL" id="MNCJ02000330">
    <property type="protein sequence ID" value="KAF5764154.1"/>
    <property type="molecule type" value="Genomic_DNA"/>
</dbReference>
<keyword evidence="2" id="KW-1185">Reference proteome</keyword>
<sequence>MKLLHSFVLITRISFEEPLELLEVYESVTVCVDVRHHLLHFFVGDFGSDRFHDLSGSSWAEILPSPLVSKRLKTFLISSESVK</sequence>
<reference evidence="1" key="1">
    <citation type="journal article" date="2017" name="Nature">
        <title>The sunflower genome provides insights into oil metabolism, flowering and Asterid evolution.</title>
        <authorList>
            <person name="Badouin H."/>
            <person name="Gouzy J."/>
            <person name="Grassa C.J."/>
            <person name="Murat F."/>
            <person name="Staton S.E."/>
            <person name="Cottret L."/>
            <person name="Lelandais-Briere C."/>
            <person name="Owens G.L."/>
            <person name="Carrere S."/>
            <person name="Mayjonade B."/>
            <person name="Legrand L."/>
            <person name="Gill N."/>
            <person name="Kane N.C."/>
            <person name="Bowers J.E."/>
            <person name="Hubner S."/>
            <person name="Bellec A."/>
            <person name="Berard A."/>
            <person name="Berges H."/>
            <person name="Blanchet N."/>
            <person name="Boniface M.C."/>
            <person name="Brunel D."/>
            <person name="Catrice O."/>
            <person name="Chaidir N."/>
            <person name="Claudel C."/>
            <person name="Donnadieu C."/>
            <person name="Faraut T."/>
            <person name="Fievet G."/>
            <person name="Helmstetter N."/>
            <person name="King M."/>
            <person name="Knapp S.J."/>
            <person name="Lai Z."/>
            <person name="Le Paslier M.C."/>
            <person name="Lippi Y."/>
            <person name="Lorenzon L."/>
            <person name="Mandel J.R."/>
            <person name="Marage G."/>
            <person name="Marchand G."/>
            <person name="Marquand E."/>
            <person name="Bret-Mestries E."/>
            <person name="Morien E."/>
            <person name="Nambeesan S."/>
            <person name="Nguyen T."/>
            <person name="Pegot-Espagnet P."/>
            <person name="Pouilly N."/>
            <person name="Raftis F."/>
            <person name="Sallet E."/>
            <person name="Schiex T."/>
            <person name="Thomas J."/>
            <person name="Vandecasteele C."/>
            <person name="Vares D."/>
            <person name="Vear F."/>
            <person name="Vautrin S."/>
            <person name="Crespi M."/>
            <person name="Mangin B."/>
            <person name="Burke J.M."/>
            <person name="Salse J."/>
            <person name="Munos S."/>
            <person name="Vincourt P."/>
            <person name="Rieseberg L.H."/>
            <person name="Langlade N.B."/>
        </authorList>
    </citation>
    <scope>NUCLEOTIDE SEQUENCE</scope>
    <source>
        <tissue evidence="1">Leaves</tissue>
    </source>
</reference>
<evidence type="ECO:0000313" key="2">
    <source>
        <dbReference type="Proteomes" id="UP000215914"/>
    </source>
</evidence>